<dbReference type="GO" id="GO:0005525">
    <property type="term" value="F:GTP binding"/>
    <property type="evidence" value="ECO:0007669"/>
    <property type="project" value="UniProtKB-KW"/>
</dbReference>
<feature type="compositionally biased region" description="Low complexity" evidence="10">
    <location>
        <begin position="87"/>
        <end position="97"/>
    </location>
</feature>
<dbReference type="PROSITE" id="PS51722">
    <property type="entry name" value="G_TR_2"/>
    <property type="match status" value="1"/>
</dbReference>
<accession>A0A9D2PDZ4</accession>
<feature type="compositionally biased region" description="Polar residues" evidence="10">
    <location>
        <begin position="278"/>
        <end position="298"/>
    </location>
</feature>
<evidence type="ECO:0000259" key="11">
    <source>
        <dbReference type="PROSITE" id="PS51722"/>
    </source>
</evidence>
<organism evidence="12 13">
    <name type="scientific">Candidatus Lachnoclostridium pullistercoris</name>
    <dbReference type="NCBI Taxonomy" id="2838632"/>
    <lineage>
        <taxon>Bacteria</taxon>
        <taxon>Bacillati</taxon>
        <taxon>Bacillota</taxon>
        <taxon>Clostridia</taxon>
        <taxon>Lachnospirales</taxon>
        <taxon>Lachnospiraceae</taxon>
    </lineage>
</organism>
<proteinExistence type="inferred from homology"/>
<evidence type="ECO:0000256" key="6">
    <source>
        <dbReference type="ARBA" id="ARBA00023134"/>
    </source>
</evidence>
<dbReference type="Gene3D" id="1.10.10.2480">
    <property type="match status" value="1"/>
</dbReference>
<dbReference type="FunFam" id="3.40.50.10050:FF:000001">
    <property type="entry name" value="Translation initiation factor IF-2"/>
    <property type="match status" value="1"/>
</dbReference>
<dbReference type="Pfam" id="PF04760">
    <property type="entry name" value="IF2_N"/>
    <property type="match status" value="2"/>
</dbReference>
<evidence type="ECO:0000313" key="13">
    <source>
        <dbReference type="Proteomes" id="UP000823883"/>
    </source>
</evidence>
<evidence type="ECO:0000313" key="12">
    <source>
        <dbReference type="EMBL" id="HJC48296.1"/>
    </source>
</evidence>
<dbReference type="InterPro" id="IPR023115">
    <property type="entry name" value="TIF_IF2_dom3"/>
</dbReference>
<dbReference type="PANTHER" id="PTHR43381:SF5">
    <property type="entry name" value="TR-TYPE G DOMAIN-CONTAINING PROTEIN"/>
    <property type="match status" value="1"/>
</dbReference>
<keyword evidence="4 8" id="KW-0547">Nucleotide-binding</keyword>
<dbReference type="NCBIfam" id="TIGR00231">
    <property type="entry name" value="small_GTP"/>
    <property type="match status" value="1"/>
</dbReference>
<dbReference type="InterPro" id="IPR006847">
    <property type="entry name" value="IF2_N"/>
</dbReference>
<evidence type="ECO:0000256" key="7">
    <source>
        <dbReference type="ARBA" id="ARBA00025162"/>
    </source>
</evidence>
<evidence type="ECO:0000256" key="4">
    <source>
        <dbReference type="ARBA" id="ARBA00022741"/>
    </source>
</evidence>
<dbReference type="NCBIfam" id="TIGR00487">
    <property type="entry name" value="IF-2"/>
    <property type="match status" value="1"/>
</dbReference>
<keyword evidence="3 8" id="KW-0396">Initiation factor</keyword>
<gene>
    <name evidence="8 12" type="primary">infB</name>
    <name evidence="12" type="ORF">IAA04_09620</name>
</gene>
<comment type="caution">
    <text evidence="12">The sequence shown here is derived from an EMBL/GenBank/DDBJ whole genome shotgun (WGS) entry which is preliminary data.</text>
</comment>
<dbReference type="Pfam" id="PF00009">
    <property type="entry name" value="GTP_EFTU"/>
    <property type="match status" value="1"/>
</dbReference>
<evidence type="ECO:0000256" key="1">
    <source>
        <dbReference type="ARBA" id="ARBA00007733"/>
    </source>
</evidence>
<dbReference type="InterPro" id="IPR036925">
    <property type="entry name" value="TIF_IF2_dom3_sf"/>
</dbReference>
<dbReference type="FunFam" id="3.40.50.300:FF:000019">
    <property type="entry name" value="Translation initiation factor IF-2"/>
    <property type="match status" value="1"/>
</dbReference>
<dbReference type="SUPFAM" id="SSF52540">
    <property type="entry name" value="P-loop containing nucleoside triphosphate hydrolases"/>
    <property type="match status" value="1"/>
</dbReference>
<feature type="binding site" evidence="8">
    <location>
        <begin position="431"/>
        <end position="438"/>
    </location>
    <ligand>
        <name>GTP</name>
        <dbReference type="ChEBI" id="CHEBI:37565"/>
    </ligand>
</feature>
<dbReference type="Gene3D" id="3.40.50.300">
    <property type="entry name" value="P-loop containing nucleotide triphosphate hydrolases"/>
    <property type="match status" value="1"/>
</dbReference>
<evidence type="ECO:0000256" key="3">
    <source>
        <dbReference type="ARBA" id="ARBA00022540"/>
    </source>
</evidence>
<dbReference type="SUPFAM" id="SSF52156">
    <property type="entry name" value="Initiation factor IF2/eIF5b, domain 3"/>
    <property type="match status" value="1"/>
</dbReference>
<dbReference type="HAMAP" id="MF_00100_B">
    <property type="entry name" value="IF_2_B"/>
    <property type="match status" value="1"/>
</dbReference>
<dbReference type="Pfam" id="PF11987">
    <property type="entry name" value="IF-2"/>
    <property type="match status" value="1"/>
</dbReference>
<dbReference type="CDD" id="cd03692">
    <property type="entry name" value="mtIF2_IVc"/>
    <property type="match status" value="1"/>
</dbReference>
<keyword evidence="5 8" id="KW-0648">Protein biosynthesis</keyword>
<dbReference type="InterPro" id="IPR009000">
    <property type="entry name" value="Transl_B-barrel_sf"/>
</dbReference>
<dbReference type="CDD" id="cd03702">
    <property type="entry name" value="IF2_mtIF2_II"/>
    <property type="match status" value="1"/>
</dbReference>
<feature type="compositionally biased region" description="Basic and acidic residues" evidence="10">
    <location>
        <begin position="52"/>
        <end position="67"/>
    </location>
</feature>
<dbReference type="SUPFAM" id="SSF50447">
    <property type="entry name" value="Translation proteins"/>
    <property type="match status" value="2"/>
</dbReference>
<dbReference type="EMBL" id="DWWL01000061">
    <property type="protein sequence ID" value="HJC48296.1"/>
    <property type="molecule type" value="Genomic_DNA"/>
</dbReference>
<feature type="region of interest" description="G-domain" evidence="8">
    <location>
        <begin position="425"/>
        <end position="573"/>
    </location>
</feature>
<dbReference type="InterPro" id="IPR027417">
    <property type="entry name" value="P-loop_NTPase"/>
</dbReference>
<dbReference type="InterPro" id="IPR053905">
    <property type="entry name" value="EF-G-like_DII"/>
</dbReference>
<feature type="binding site" evidence="8">
    <location>
        <begin position="477"/>
        <end position="481"/>
    </location>
    <ligand>
        <name>GTP</name>
        <dbReference type="ChEBI" id="CHEBI:37565"/>
    </ligand>
</feature>
<dbReference type="AlphaFoldDB" id="A0A9D2PDZ4"/>
<feature type="compositionally biased region" description="Basic and acidic residues" evidence="10">
    <location>
        <begin position="301"/>
        <end position="316"/>
    </location>
</feature>
<dbReference type="Pfam" id="PF22042">
    <property type="entry name" value="EF-G_D2"/>
    <property type="match status" value="1"/>
</dbReference>
<evidence type="ECO:0000256" key="10">
    <source>
        <dbReference type="SAM" id="MobiDB-lite"/>
    </source>
</evidence>
<dbReference type="InterPro" id="IPR000795">
    <property type="entry name" value="T_Tr_GTP-bd_dom"/>
</dbReference>
<feature type="domain" description="Tr-type G" evidence="11">
    <location>
        <begin position="422"/>
        <end position="591"/>
    </location>
</feature>
<dbReference type="InterPro" id="IPR015760">
    <property type="entry name" value="TIF_IF2"/>
</dbReference>
<feature type="compositionally biased region" description="Basic and acidic residues" evidence="10">
    <location>
        <begin position="116"/>
        <end position="255"/>
    </location>
</feature>
<keyword evidence="8" id="KW-0963">Cytoplasm</keyword>
<evidence type="ECO:0000256" key="2">
    <source>
        <dbReference type="ARBA" id="ARBA00020675"/>
    </source>
</evidence>
<comment type="function">
    <text evidence="7 8 9">One of the essential components for the initiation of protein synthesis. Protects formylmethionyl-tRNA from spontaneous hydrolysis and promotes its binding to the 30S ribosomal subunits. Also involved in the hydrolysis of GTP during the formation of the 70S ribosomal complex.</text>
</comment>
<evidence type="ECO:0000256" key="5">
    <source>
        <dbReference type="ARBA" id="ARBA00022917"/>
    </source>
</evidence>
<dbReference type="PROSITE" id="PS01176">
    <property type="entry name" value="IF2"/>
    <property type="match status" value="1"/>
</dbReference>
<evidence type="ECO:0000256" key="9">
    <source>
        <dbReference type="RuleBase" id="RU000644"/>
    </source>
</evidence>
<dbReference type="GO" id="GO:0005829">
    <property type="term" value="C:cytosol"/>
    <property type="evidence" value="ECO:0007669"/>
    <property type="project" value="TreeGrafter"/>
</dbReference>
<dbReference type="Proteomes" id="UP000823883">
    <property type="component" value="Unassembled WGS sequence"/>
</dbReference>
<dbReference type="FunFam" id="2.40.30.10:FF:000008">
    <property type="entry name" value="Translation initiation factor IF-2"/>
    <property type="match status" value="1"/>
</dbReference>
<dbReference type="GO" id="GO:0003743">
    <property type="term" value="F:translation initiation factor activity"/>
    <property type="evidence" value="ECO:0007669"/>
    <property type="project" value="UniProtKB-UniRule"/>
</dbReference>
<dbReference type="Gene3D" id="3.40.50.10050">
    <property type="entry name" value="Translation initiation factor IF- 2, domain 3"/>
    <property type="match status" value="1"/>
</dbReference>
<dbReference type="InterPro" id="IPR000178">
    <property type="entry name" value="TF_IF2_bacterial-like"/>
</dbReference>
<comment type="similarity">
    <text evidence="1 8 9">Belongs to the TRAFAC class translation factor GTPase superfamily. Classic translation factor GTPase family. IF-2 subfamily.</text>
</comment>
<dbReference type="InterPro" id="IPR044145">
    <property type="entry name" value="IF2_II"/>
</dbReference>
<evidence type="ECO:0000256" key="8">
    <source>
        <dbReference type="HAMAP-Rule" id="MF_00100"/>
    </source>
</evidence>
<protein>
    <recommendedName>
        <fullName evidence="2 8">Translation initiation factor IF-2</fullName>
    </recommendedName>
</protein>
<dbReference type="FunFam" id="2.40.30.10:FF:000054">
    <property type="entry name" value="Translation initiation factor IF-2"/>
    <property type="match status" value="1"/>
</dbReference>
<feature type="compositionally biased region" description="Gly residues" evidence="10">
    <location>
        <begin position="259"/>
        <end position="271"/>
    </location>
</feature>
<dbReference type="GO" id="GO:0003924">
    <property type="term" value="F:GTPase activity"/>
    <property type="evidence" value="ECO:0007669"/>
    <property type="project" value="UniProtKB-UniRule"/>
</dbReference>
<dbReference type="InterPro" id="IPR005225">
    <property type="entry name" value="Small_GTP-bd"/>
</dbReference>
<dbReference type="PANTHER" id="PTHR43381">
    <property type="entry name" value="TRANSLATION INITIATION FACTOR IF-2-RELATED"/>
    <property type="match status" value="1"/>
</dbReference>
<feature type="binding site" evidence="8">
    <location>
        <begin position="531"/>
        <end position="534"/>
    </location>
    <ligand>
        <name>GTP</name>
        <dbReference type="ChEBI" id="CHEBI:37565"/>
    </ligand>
</feature>
<keyword evidence="6 8" id="KW-0342">GTP-binding</keyword>
<dbReference type="CDD" id="cd01887">
    <property type="entry name" value="IF2_eIF5B"/>
    <property type="match status" value="1"/>
</dbReference>
<feature type="region of interest" description="Disordered" evidence="10">
    <location>
        <begin position="46"/>
        <end position="327"/>
    </location>
</feature>
<sequence>MRVSDLAKEVGKSSKEVLDILQKNHVEVKSNLSNVSDEHIALVKKAVSGADKPADGGKDEKKGDAPKKKIAAVFRPQNSQQMRNRPARPQGQARAEGAQGGERQGKDNRPGGQNRDGGRGEAGRENRQGGFNRDGRDGNRDNRQGGFNRDGRDGNRDNRQGGFNRDGRDGNREGRQGGFNRDGRDGNREGRQGGFNRDGRDGNRDNRQGGFGRDGRDGSRDNRQGGFNRDGRDGNRDNRQGGFNRDGRDGSRDNRQGGNRAGGAGRSGGFSGRKDGSKSSSFDAPIQTKPQSSRQNNKNSHKNDKFDKRDRDEEMPLKGGKVNKHPFQKPVEKPVEETVKSIVIPEVLTIKELAEKMKLQPSAIIKKLFMQGKIVTVNQEIDYDQAEEIALEYDVLCEKEEKVDVIAELLKEDEESEEDMVPRPPVVCVMGHVDHGKTSLLDAIRQTNVTAKEAGGITQHIGAYVVEVNGQRITFLDTPGHEAFTAMRMRGAQATDIAILVVAADDGVMPQTVEAINHAKAAGVEIIVAINKIDKPSANIDRVKQELSEYELIPEDWGGTTICVPVSAHTKEGIQDLLEMILLTAEVKELKANPNRKARGLVIEAELDKGKGPVATVLVQKGTLHVGDNVAVGPCHGKVRAMMDDKGRRVKEAGPSTPVEILGLNDVPGAGEIFMAMDSDKDARHFAETFIAESKNKLIEETKTKLSLDDLFSQIKAGNVKELPLIVKADVQGSVEAVKQSLVKLSNEEVVVKVIHGGVGAINESDVSLAAASNAIIIGFNVRPDATAKSVAEQEKVDIRLYRVIYQAIEDVEAAMKGMLDPIFEEKVIGHAVVRQTFKASGVGTIAGCYVMDGKFQRDCSCRITRDGEQLFDGKLASLKRFKDDVKEVAAGYECGLVFEKFNDIQEDDMVEAYTMVEVPR</sequence>
<reference evidence="12" key="1">
    <citation type="journal article" date="2021" name="PeerJ">
        <title>Extensive microbial diversity within the chicken gut microbiome revealed by metagenomics and culture.</title>
        <authorList>
            <person name="Gilroy R."/>
            <person name="Ravi A."/>
            <person name="Getino M."/>
            <person name="Pursley I."/>
            <person name="Horton D.L."/>
            <person name="Alikhan N.F."/>
            <person name="Baker D."/>
            <person name="Gharbi K."/>
            <person name="Hall N."/>
            <person name="Watson M."/>
            <person name="Adriaenssens E.M."/>
            <person name="Foster-Nyarko E."/>
            <person name="Jarju S."/>
            <person name="Secka A."/>
            <person name="Antonio M."/>
            <person name="Oren A."/>
            <person name="Chaudhuri R.R."/>
            <person name="La Ragione R."/>
            <person name="Hildebrand F."/>
            <person name="Pallen M.J."/>
        </authorList>
    </citation>
    <scope>NUCLEOTIDE SEQUENCE</scope>
    <source>
        <strain evidence="12">CHK183-5548</strain>
    </source>
</reference>
<reference evidence="12" key="2">
    <citation type="submission" date="2021-04" db="EMBL/GenBank/DDBJ databases">
        <authorList>
            <person name="Gilroy R."/>
        </authorList>
    </citation>
    <scope>NUCLEOTIDE SEQUENCE</scope>
    <source>
        <strain evidence="12">CHK183-5548</strain>
    </source>
</reference>
<name>A0A9D2PDZ4_9FIRM</name>
<comment type="subcellular location">
    <subcellularLocation>
        <location evidence="8">Cytoplasm</location>
    </subcellularLocation>
</comment>
<dbReference type="Gene3D" id="2.40.30.10">
    <property type="entry name" value="Translation factors"/>
    <property type="match status" value="2"/>
</dbReference>